<dbReference type="Proteomes" id="UP000569951">
    <property type="component" value="Unassembled WGS sequence"/>
</dbReference>
<accession>A0A841I6B0</accession>
<organism evidence="4 5">
    <name type="scientific">Deinobacterium chartae</name>
    <dbReference type="NCBI Taxonomy" id="521158"/>
    <lineage>
        <taxon>Bacteria</taxon>
        <taxon>Thermotogati</taxon>
        <taxon>Deinococcota</taxon>
        <taxon>Deinococci</taxon>
        <taxon>Deinococcales</taxon>
        <taxon>Deinococcaceae</taxon>
        <taxon>Deinobacterium</taxon>
    </lineage>
</organism>
<dbReference type="AlphaFoldDB" id="A0A841I6B0"/>
<evidence type="ECO:0000256" key="1">
    <source>
        <dbReference type="ARBA" id="ARBA00022679"/>
    </source>
</evidence>
<evidence type="ECO:0000256" key="2">
    <source>
        <dbReference type="ARBA" id="ARBA00023315"/>
    </source>
</evidence>
<gene>
    <name evidence="4" type="ORF">HNR42_002883</name>
</gene>
<dbReference type="Pfam" id="PF01553">
    <property type="entry name" value="Acyltransferase"/>
    <property type="match status" value="1"/>
</dbReference>
<dbReference type="SUPFAM" id="SSF69593">
    <property type="entry name" value="Glycerol-3-phosphate (1)-acyltransferase"/>
    <property type="match status" value="1"/>
</dbReference>
<comment type="caution">
    <text evidence="4">The sequence shown here is derived from an EMBL/GenBank/DDBJ whole genome shotgun (WGS) entry which is preliminary data.</text>
</comment>
<dbReference type="PANTHER" id="PTHR10434">
    <property type="entry name" value="1-ACYL-SN-GLYCEROL-3-PHOSPHATE ACYLTRANSFERASE"/>
    <property type="match status" value="1"/>
</dbReference>
<keyword evidence="5" id="KW-1185">Reference proteome</keyword>
<protein>
    <submittedName>
        <fullName evidence="4">1-acyl-sn-glycerol-3-phosphate acyltransferase</fullName>
    </submittedName>
</protein>
<dbReference type="CDD" id="cd07988">
    <property type="entry name" value="LPLAT_ABO13168-like"/>
    <property type="match status" value="1"/>
</dbReference>
<proteinExistence type="predicted"/>
<evidence type="ECO:0000313" key="5">
    <source>
        <dbReference type="Proteomes" id="UP000569951"/>
    </source>
</evidence>
<dbReference type="GO" id="GO:0003841">
    <property type="term" value="F:1-acylglycerol-3-phosphate O-acyltransferase activity"/>
    <property type="evidence" value="ECO:0007669"/>
    <property type="project" value="TreeGrafter"/>
</dbReference>
<evidence type="ECO:0000313" key="4">
    <source>
        <dbReference type="EMBL" id="MBB6099442.1"/>
    </source>
</evidence>
<keyword evidence="1 4" id="KW-0808">Transferase</keyword>
<sequence length="202" mass="22959">MNLSAPDSPRSPRRFSLGQVLARATFRLLGWKLSGQAPADHKFLLIAAPHTSNWDFPFYLLLAAAYGIRMSWMGKRSLFRGPQGPVMRALGGIPVDREARRDMVGEMTSAFAAQERLVVALLPEGTRRHTDHWKSGFYHIAQRADVPLTLCYLDFRRRQGSISESFRVSGDREADMERIRAFYQGVMGRRPERGSTIRLRPL</sequence>
<keyword evidence="2 4" id="KW-0012">Acyltransferase</keyword>
<evidence type="ECO:0000259" key="3">
    <source>
        <dbReference type="SMART" id="SM00563"/>
    </source>
</evidence>
<reference evidence="4 5" key="1">
    <citation type="submission" date="2020-08" db="EMBL/GenBank/DDBJ databases">
        <title>Genomic Encyclopedia of Type Strains, Phase IV (KMG-IV): sequencing the most valuable type-strain genomes for metagenomic binning, comparative biology and taxonomic classification.</title>
        <authorList>
            <person name="Goeker M."/>
        </authorList>
    </citation>
    <scope>NUCLEOTIDE SEQUENCE [LARGE SCALE GENOMIC DNA]</scope>
    <source>
        <strain evidence="4 5">DSM 21458</strain>
    </source>
</reference>
<dbReference type="SMART" id="SM00563">
    <property type="entry name" value="PlsC"/>
    <property type="match status" value="1"/>
</dbReference>
<feature type="domain" description="Phospholipid/glycerol acyltransferase" evidence="3">
    <location>
        <begin position="44"/>
        <end position="156"/>
    </location>
</feature>
<dbReference type="RefSeq" id="WP_183988194.1">
    <property type="nucleotide sequence ID" value="NZ_JACHHG010000011.1"/>
</dbReference>
<dbReference type="PANTHER" id="PTHR10434:SF9">
    <property type="entry name" value="PHOSPHOLIPID_GLYCEROL ACYLTRANSFERASE DOMAIN-CONTAINING PROTEIN"/>
    <property type="match status" value="1"/>
</dbReference>
<dbReference type="InterPro" id="IPR002123">
    <property type="entry name" value="Plipid/glycerol_acylTrfase"/>
</dbReference>
<dbReference type="GO" id="GO:0006654">
    <property type="term" value="P:phosphatidic acid biosynthetic process"/>
    <property type="evidence" value="ECO:0007669"/>
    <property type="project" value="TreeGrafter"/>
</dbReference>
<dbReference type="EMBL" id="JACHHG010000011">
    <property type="protein sequence ID" value="MBB6099442.1"/>
    <property type="molecule type" value="Genomic_DNA"/>
</dbReference>
<name>A0A841I6B0_9DEIO</name>